<dbReference type="Pfam" id="PF03873">
    <property type="entry name" value="RseA_C"/>
    <property type="match status" value="1"/>
</dbReference>
<feature type="domain" description="Anti sigma-E protein RseA C-terminal" evidence="9">
    <location>
        <begin position="127"/>
        <end position="178"/>
    </location>
</feature>
<evidence type="ECO:0000313" key="11">
    <source>
        <dbReference type="Proteomes" id="UP000651977"/>
    </source>
</evidence>
<comment type="function">
    <text evidence="7">An anti-sigma factor for extracytoplasmic function (ECF) sigma factor sigma-E (RpoE). ECF sigma factors are held in an inactive form by an anti-sigma factor until released by regulated intramembrane proteolysis (RIP). RIP occurs when an extracytoplasmic signal triggers a concerted proteolytic cascade to transmit information and elicit cellular responses. The membrane-spanning regulatory substrate protein is first cut periplasmically (site-1 protease, S1P, DegS), then within the membrane itself (site-2 protease, S2P, RseP), while cytoplasmic proteases finish degrading the anti-sigma factor, liberating sigma-E.</text>
</comment>
<dbReference type="CDD" id="cd16328">
    <property type="entry name" value="RseA_N"/>
    <property type="match status" value="1"/>
</dbReference>
<dbReference type="PIRSF" id="PIRSF016938">
    <property type="entry name" value="RseA"/>
    <property type="match status" value="1"/>
</dbReference>
<dbReference type="InterPro" id="IPR026279">
    <property type="entry name" value="RseA"/>
</dbReference>
<evidence type="ECO:0000256" key="5">
    <source>
        <dbReference type="ARBA" id="ARBA00022989"/>
    </source>
</evidence>
<comment type="similarity">
    <text evidence="2 7">Belongs to the RseA family.</text>
</comment>
<sequence>MTNMANKEQLSALVDNELTDAALLDLLANEPEHTEQWSNYHLIGDVLRGETPKKIDLDIASDVAAAIELEPAIVAPKPQTVEKSESSAKVLRFFKYAGQYAIAASVAVAAIIGVQQYSYQNKQGDQPLPVFNTVPVGGAVAPVSLQSSPQPRELSEAEIIEQRKRISAYLQDHRFQQRIVE</sequence>
<gene>
    <name evidence="10" type="primary">rseA</name>
    <name evidence="10" type="ORF">GCM10007414_10860</name>
</gene>
<evidence type="ECO:0000259" key="8">
    <source>
        <dbReference type="Pfam" id="PF03872"/>
    </source>
</evidence>
<evidence type="ECO:0000256" key="1">
    <source>
        <dbReference type="ARBA" id="ARBA00004162"/>
    </source>
</evidence>
<keyword evidence="3 7" id="KW-1003">Cell membrane</keyword>
<comment type="subunit">
    <text evidence="7">Interacts 1:1 with ECF RNA polymerase sigma-E (RpoE); this inhibits the interaction of sigma-E with the RNA polymerase catalytic core and leads to a decreased expression of sigma-E-regulated genes. Interacts with RseB.</text>
</comment>
<dbReference type="InterPro" id="IPR005572">
    <property type="entry name" value="Anti-sigma_E_RseA_N"/>
</dbReference>
<proteinExistence type="inferred from homology"/>
<dbReference type="PANTHER" id="PTHR38104">
    <property type="match status" value="1"/>
</dbReference>
<accession>A0ABQ1I0Y9</accession>
<keyword evidence="5" id="KW-1133">Transmembrane helix</keyword>
<feature type="domain" description="Anti sigma-E protein RseA N-terminal" evidence="8">
    <location>
        <begin position="4"/>
        <end position="86"/>
    </location>
</feature>
<dbReference type="InterPro" id="IPR052383">
    <property type="entry name" value="Anti-sigma-E_RseA-like"/>
</dbReference>
<dbReference type="Pfam" id="PF03872">
    <property type="entry name" value="RseA_N"/>
    <property type="match status" value="1"/>
</dbReference>
<evidence type="ECO:0000256" key="7">
    <source>
        <dbReference type="PIRNR" id="PIRNR016938"/>
    </source>
</evidence>
<evidence type="ECO:0000256" key="3">
    <source>
        <dbReference type="ARBA" id="ARBA00022475"/>
    </source>
</evidence>
<organism evidence="10 11">
    <name type="scientific">Agarivorans gilvus</name>
    <dbReference type="NCBI Taxonomy" id="680279"/>
    <lineage>
        <taxon>Bacteria</taxon>
        <taxon>Pseudomonadati</taxon>
        <taxon>Pseudomonadota</taxon>
        <taxon>Gammaproteobacteria</taxon>
        <taxon>Alteromonadales</taxon>
        <taxon>Alteromonadaceae</taxon>
        <taxon>Agarivorans</taxon>
    </lineage>
</organism>
<reference evidence="11" key="1">
    <citation type="journal article" date="2019" name="Int. J. Syst. Evol. Microbiol.">
        <title>The Global Catalogue of Microorganisms (GCM) 10K type strain sequencing project: providing services to taxonomists for standard genome sequencing and annotation.</title>
        <authorList>
            <consortium name="The Broad Institute Genomics Platform"/>
            <consortium name="The Broad Institute Genome Sequencing Center for Infectious Disease"/>
            <person name="Wu L."/>
            <person name="Ma J."/>
        </authorList>
    </citation>
    <scope>NUCLEOTIDE SEQUENCE [LARGE SCALE GENOMIC DNA]</scope>
    <source>
        <strain evidence="11">CGMCC 1.10131</strain>
    </source>
</reference>
<dbReference type="PANTHER" id="PTHR38104:SF1">
    <property type="entry name" value="ANTI-SIGMA-E FACTOR RSEA"/>
    <property type="match status" value="1"/>
</dbReference>
<comment type="subcellular location">
    <subcellularLocation>
        <location evidence="7">Cell inner membrane</location>
    </subcellularLocation>
    <subcellularLocation>
        <location evidence="1">Cell membrane</location>
        <topology evidence="1">Single-pass membrane protein</topology>
    </subcellularLocation>
</comment>
<dbReference type="Gene3D" id="1.10.10.880">
    <property type="entry name" value="Anti sigma-E protein RseA, N-terminal domain"/>
    <property type="match status" value="1"/>
</dbReference>
<comment type="caution">
    <text evidence="10">The sequence shown here is derived from an EMBL/GenBank/DDBJ whole genome shotgun (WGS) entry which is preliminary data.</text>
</comment>
<evidence type="ECO:0000259" key="9">
    <source>
        <dbReference type="Pfam" id="PF03873"/>
    </source>
</evidence>
<dbReference type="Proteomes" id="UP000651977">
    <property type="component" value="Unassembled WGS sequence"/>
</dbReference>
<name>A0ABQ1I0Y9_9ALTE</name>
<evidence type="ECO:0000256" key="2">
    <source>
        <dbReference type="ARBA" id="ARBA00005837"/>
    </source>
</evidence>
<dbReference type="InterPro" id="IPR036147">
    <property type="entry name" value="Anti-sigma_E_RseA_N_sf"/>
</dbReference>
<keyword evidence="11" id="KW-1185">Reference proteome</keyword>
<evidence type="ECO:0000256" key="4">
    <source>
        <dbReference type="ARBA" id="ARBA00022692"/>
    </source>
</evidence>
<dbReference type="EMBL" id="BMDY01000005">
    <property type="protein sequence ID" value="GGA99634.1"/>
    <property type="molecule type" value="Genomic_DNA"/>
</dbReference>
<keyword evidence="6 7" id="KW-0472">Membrane</keyword>
<keyword evidence="4" id="KW-0812">Transmembrane</keyword>
<keyword evidence="7" id="KW-0997">Cell inner membrane</keyword>
<protein>
    <recommendedName>
        <fullName evidence="7">Anti-sigma-E factor RseA</fullName>
    </recommendedName>
    <alternativeName>
        <fullName evidence="7">Regulator of SigE</fullName>
    </alternativeName>
    <alternativeName>
        <fullName evidence="7">Sigma-E anti-sigma factor RseA</fullName>
    </alternativeName>
    <alternativeName>
        <fullName evidence="7">Sigma-E factor negative regulatory protein</fullName>
    </alternativeName>
</protein>
<evidence type="ECO:0000256" key="6">
    <source>
        <dbReference type="ARBA" id="ARBA00023136"/>
    </source>
</evidence>
<evidence type="ECO:0000313" key="10">
    <source>
        <dbReference type="EMBL" id="GGA99634.1"/>
    </source>
</evidence>
<dbReference type="InterPro" id="IPR005573">
    <property type="entry name" value="Anti-sigma_E_RseA_C"/>
</dbReference>
<dbReference type="SUPFAM" id="SSF89069">
    <property type="entry name" value="N-terminal, cytoplasmic domain of anti-sigmaE factor RseA"/>
    <property type="match status" value="1"/>
</dbReference>